<dbReference type="AlphaFoldDB" id="E7C1Y6"/>
<dbReference type="GO" id="GO:0015562">
    <property type="term" value="F:efflux transmembrane transporter activity"/>
    <property type="evidence" value="ECO:0007669"/>
    <property type="project" value="TreeGrafter"/>
</dbReference>
<sequence length="335" mass="37496">MQFKTNHITYRRPVLLLSLLIFSFSYFAESIEVLDLQIQSQYEDIKLIPGRILPTNISELAFEIPGKVAVVNSDLGDFVGKGEILAKLDDSEINANFMKAEANFMLAQLELDRFEDLKENSFISSQDFDEANAKFLVAKSEFELNKVKLAQTYIRAPYDGFIQQRYVDVGTIINPGITIFDFVDSSNVEAHVSIPGNDLNGLSLGSEYEFEINGETHFAIFSRIAPMTVGGSSNRLGIFEFSKFLSPGNVGYLKYRNIVNKSGAWVPLQALSESNQGLWNLFVLEKLDDGYKVLKEIVELHHVEDEYAYISGTISNGDQVVVGGALRVIEGQFLK</sequence>
<proteinExistence type="inferred from homology"/>
<dbReference type="GO" id="GO:1990281">
    <property type="term" value="C:efflux pump complex"/>
    <property type="evidence" value="ECO:0007669"/>
    <property type="project" value="TreeGrafter"/>
</dbReference>
<comment type="similarity">
    <text evidence="1">Belongs to the membrane fusion protein (MFP) (TC 8.A.1) family.</text>
</comment>
<dbReference type="EMBL" id="GU567955">
    <property type="protein sequence ID" value="ADI21460.1"/>
    <property type="molecule type" value="Genomic_DNA"/>
</dbReference>
<dbReference type="PANTHER" id="PTHR30469">
    <property type="entry name" value="MULTIDRUG RESISTANCE PROTEIN MDTA"/>
    <property type="match status" value="1"/>
</dbReference>
<dbReference type="NCBIfam" id="TIGR01730">
    <property type="entry name" value="RND_mfp"/>
    <property type="match status" value="1"/>
</dbReference>
<dbReference type="Gene3D" id="2.40.50.100">
    <property type="match status" value="1"/>
</dbReference>
<protein>
    <submittedName>
        <fullName evidence="3">Membrane-fusion protein</fullName>
    </submittedName>
</protein>
<accession>E7C1Y6</accession>
<dbReference type="Gene3D" id="2.40.420.20">
    <property type="match status" value="1"/>
</dbReference>
<evidence type="ECO:0000256" key="1">
    <source>
        <dbReference type="ARBA" id="ARBA00009477"/>
    </source>
</evidence>
<reference evidence="3" key="1">
    <citation type="submission" date="2010-01" db="EMBL/GenBank/DDBJ databases">
        <title>Genome fragments of uncultured bacteria from the North Pacific subtropical Gyre.</title>
        <authorList>
            <person name="Pham V.D."/>
            <person name="Delong E.F."/>
        </authorList>
    </citation>
    <scope>NUCLEOTIDE SEQUENCE</scope>
</reference>
<organism evidence="3">
    <name type="scientific">uncultured gamma proteobacterium HF0070_10G19</name>
    <dbReference type="NCBI Taxonomy" id="723565"/>
    <lineage>
        <taxon>Bacteria</taxon>
        <taxon>Pseudomonadati</taxon>
        <taxon>Pseudomonadota</taxon>
        <taxon>Gammaproteobacteria</taxon>
        <taxon>environmental samples</taxon>
    </lineage>
</organism>
<dbReference type="Pfam" id="PF25973">
    <property type="entry name" value="BSH_CzcB"/>
    <property type="match status" value="1"/>
</dbReference>
<dbReference type="InterPro" id="IPR058647">
    <property type="entry name" value="BSH_CzcB-like"/>
</dbReference>
<dbReference type="Gene3D" id="1.10.287.470">
    <property type="entry name" value="Helix hairpin bin"/>
    <property type="match status" value="1"/>
</dbReference>
<evidence type="ECO:0000313" key="3">
    <source>
        <dbReference type="EMBL" id="ADI21460.1"/>
    </source>
</evidence>
<dbReference type="PANTHER" id="PTHR30469:SF11">
    <property type="entry name" value="BLL4320 PROTEIN"/>
    <property type="match status" value="1"/>
</dbReference>
<dbReference type="SUPFAM" id="SSF111369">
    <property type="entry name" value="HlyD-like secretion proteins"/>
    <property type="match status" value="1"/>
</dbReference>
<evidence type="ECO:0000259" key="2">
    <source>
        <dbReference type="Pfam" id="PF25973"/>
    </source>
</evidence>
<dbReference type="InterPro" id="IPR006143">
    <property type="entry name" value="RND_pump_MFP"/>
</dbReference>
<name>E7C1Y6_9GAMM</name>
<feature type="domain" description="CzcB-like barrel-sandwich hybrid" evidence="2">
    <location>
        <begin position="61"/>
        <end position="181"/>
    </location>
</feature>